<proteinExistence type="inferred from homology"/>
<keyword evidence="10" id="KW-1185">Reference proteome</keyword>
<keyword evidence="4 6" id="KW-0418">Kinase</keyword>
<keyword evidence="6" id="KW-0324">Glycolysis</keyword>
<dbReference type="AlphaFoldDB" id="A0A3D8R5R0"/>
<dbReference type="EMBL" id="PDLM01000009">
    <property type="protein sequence ID" value="RDW69379.1"/>
    <property type="molecule type" value="Genomic_DNA"/>
</dbReference>
<dbReference type="PROSITE" id="PS51748">
    <property type="entry name" value="HEXOKINASE_2"/>
    <property type="match status" value="1"/>
</dbReference>
<dbReference type="PRINTS" id="PR00475">
    <property type="entry name" value="HEXOKINASE"/>
</dbReference>
<dbReference type="GO" id="GO:0006006">
    <property type="term" value="P:glucose metabolic process"/>
    <property type="evidence" value="ECO:0007669"/>
    <property type="project" value="TreeGrafter"/>
</dbReference>
<dbReference type="SUPFAM" id="SSF53067">
    <property type="entry name" value="Actin-like ATPase domain"/>
    <property type="match status" value="2"/>
</dbReference>
<dbReference type="GO" id="GO:0008865">
    <property type="term" value="F:fructokinase activity"/>
    <property type="evidence" value="ECO:0007669"/>
    <property type="project" value="TreeGrafter"/>
</dbReference>
<dbReference type="UniPathway" id="UPA00109">
    <property type="reaction ID" value="UER00180"/>
</dbReference>
<sequence>MATSLSDFLQPLSIDTAKVHRLAQALCETFRSLARESENQFLSTPISESVLRPDGDESGRHVSQQFSSSLGDWLSEPRGGTNLRVGFIELLCPSDHALNGFPNGESSRVRRLLEKAWPIGEQLKNEKAEDLFAWIGHCIAEVVRDASTAWNGELAPELPMGVTFSFPMIQHTLSDATLMSMGKGFAITSNLDLGRQLLQGYESHRGTLPRIRIAAIANDTVATLVSFCFQAQNQPGCKAAMGLIGGTGSNATIPLFPRLLHASKRPNSDETKIVVNTEWSINGAAPPLQTLGLITPWDKILDLQGEVPGFQPFEYMTAGRYLGELGRLILLDYLTSIRSIPPARIPQRLQTRHGLTTAFLGNIRPDAPQILQQLDAELPGPEGWSWTTELAQMLYSIAKAIQVRAAGLTAAAVLGLLGCAEELDINHLQRSLKPGITELMVGYTGGCIVHFQDYLHDCQAFLDAITRGGAVGVQLHPCHDGGIIGAGILAGRVSRTESIESGKRVG</sequence>
<dbReference type="STRING" id="1849047.A0A3D8R5R0"/>
<feature type="domain" description="Hexokinase N-terminal" evidence="7">
    <location>
        <begin position="5"/>
        <end position="228"/>
    </location>
</feature>
<dbReference type="GO" id="GO:0005829">
    <property type="term" value="C:cytosol"/>
    <property type="evidence" value="ECO:0007669"/>
    <property type="project" value="TreeGrafter"/>
</dbReference>
<gene>
    <name evidence="9" type="ORF">BP6252_08399</name>
</gene>
<dbReference type="InterPro" id="IPR001312">
    <property type="entry name" value="Hexokinase"/>
</dbReference>
<dbReference type="Pfam" id="PF03727">
    <property type="entry name" value="Hexokinase_2"/>
    <property type="match status" value="1"/>
</dbReference>
<dbReference type="InterPro" id="IPR022673">
    <property type="entry name" value="Hexokinase_C"/>
</dbReference>
<keyword evidence="3 6" id="KW-0547">Nucleotide-binding</keyword>
<evidence type="ECO:0000313" key="9">
    <source>
        <dbReference type="EMBL" id="RDW69379.1"/>
    </source>
</evidence>
<accession>A0A3D8R5R0</accession>
<protein>
    <recommendedName>
        <fullName evidence="6">Phosphotransferase</fullName>
        <ecNumber evidence="6">2.7.1.-</ecNumber>
    </recommendedName>
</protein>
<dbReference type="GO" id="GO:0001678">
    <property type="term" value="P:intracellular glucose homeostasis"/>
    <property type="evidence" value="ECO:0007669"/>
    <property type="project" value="InterPro"/>
</dbReference>
<dbReference type="PANTHER" id="PTHR19443">
    <property type="entry name" value="HEXOKINASE"/>
    <property type="match status" value="1"/>
</dbReference>
<dbReference type="GO" id="GO:0005536">
    <property type="term" value="F:D-glucose binding"/>
    <property type="evidence" value="ECO:0007669"/>
    <property type="project" value="InterPro"/>
</dbReference>
<dbReference type="Gene3D" id="3.30.420.40">
    <property type="match status" value="1"/>
</dbReference>
<dbReference type="GO" id="GO:0006013">
    <property type="term" value="P:mannose metabolic process"/>
    <property type="evidence" value="ECO:0007669"/>
    <property type="project" value="TreeGrafter"/>
</dbReference>
<comment type="caution">
    <text evidence="9">The sequence shown here is derived from an EMBL/GenBank/DDBJ whole genome shotgun (WGS) entry which is preliminary data.</text>
</comment>
<dbReference type="OrthoDB" id="419537at2759"/>
<evidence type="ECO:0000259" key="8">
    <source>
        <dbReference type="Pfam" id="PF03727"/>
    </source>
</evidence>
<evidence type="ECO:0000256" key="6">
    <source>
        <dbReference type="RuleBase" id="RU362007"/>
    </source>
</evidence>
<dbReference type="GO" id="GO:0006096">
    <property type="term" value="P:glycolytic process"/>
    <property type="evidence" value="ECO:0007669"/>
    <property type="project" value="UniProtKB-UniPathway"/>
</dbReference>
<keyword evidence="2 6" id="KW-0808">Transferase</keyword>
<dbReference type="Pfam" id="PF00349">
    <property type="entry name" value="Hexokinase_1"/>
    <property type="match status" value="1"/>
</dbReference>
<evidence type="ECO:0000256" key="3">
    <source>
        <dbReference type="ARBA" id="ARBA00022741"/>
    </source>
</evidence>
<evidence type="ECO:0000256" key="4">
    <source>
        <dbReference type="ARBA" id="ARBA00022777"/>
    </source>
</evidence>
<comment type="similarity">
    <text evidence="1 6">Belongs to the hexokinase family.</text>
</comment>
<dbReference type="InterPro" id="IPR043129">
    <property type="entry name" value="ATPase_NBD"/>
</dbReference>
<dbReference type="GO" id="GO:0005524">
    <property type="term" value="F:ATP binding"/>
    <property type="evidence" value="ECO:0007669"/>
    <property type="project" value="UniProtKB-UniRule"/>
</dbReference>
<organism evidence="9 10">
    <name type="scientific">Coleophoma cylindrospora</name>
    <dbReference type="NCBI Taxonomy" id="1849047"/>
    <lineage>
        <taxon>Eukaryota</taxon>
        <taxon>Fungi</taxon>
        <taxon>Dikarya</taxon>
        <taxon>Ascomycota</taxon>
        <taxon>Pezizomycotina</taxon>
        <taxon>Leotiomycetes</taxon>
        <taxon>Helotiales</taxon>
        <taxon>Dermateaceae</taxon>
        <taxon>Coleophoma</taxon>
    </lineage>
</organism>
<dbReference type="GO" id="GO:0005739">
    <property type="term" value="C:mitochondrion"/>
    <property type="evidence" value="ECO:0007669"/>
    <property type="project" value="TreeGrafter"/>
</dbReference>
<evidence type="ECO:0000256" key="1">
    <source>
        <dbReference type="ARBA" id="ARBA00009225"/>
    </source>
</evidence>
<dbReference type="PANTHER" id="PTHR19443:SF29">
    <property type="entry name" value="PHOSPHOTRANSFERASE"/>
    <property type="match status" value="1"/>
</dbReference>
<keyword evidence="5 6" id="KW-0067">ATP-binding</keyword>
<reference evidence="9 10" key="1">
    <citation type="journal article" date="2018" name="IMA Fungus">
        <title>IMA Genome-F 9: Draft genome sequence of Annulohypoxylon stygium, Aspergillus mulundensis, Berkeleyomyces basicola (syn. Thielaviopsis basicola), Ceratocystis smalleyi, two Cercospora beticola strains, Coleophoma cylindrospora, Fusarium fracticaudum, Phialophora cf. hyalina, and Morchella septimelata.</title>
        <authorList>
            <person name="Wingfield B.D."/>
            <person name="Bills G.F."/>
            <person name="Dong Y."/>
            <person name="Huang W."/>
            <person name="Nel W.J."/>
            <person name="Swalarsk-Parry B.S."/>
            <person name="Vaghefi N."/>
            <person name="Wilken P.M."/>
            <person name="An Z."/>
            <person name="de Beer Z.W."/>
            <person name="De Vos L."/>
            <person name="Chen L."/>
            <person name="Duong T.A."/>
            <person name="Gao Y."/>
            <person name="Hammerbacher A."/>
            <person name="Kikkert J.R."/>
            <person name="Li Y."/>
            <person name="Li H."/>
            <person name="Li K."/>
            <person name="Li Q."/>
            <person name="Liu X."/>
            <person name="Ma X."/>
            <person name="Naidoo K."/>
            <person name="Pethybridge S.J."/>
            <person name="Sun J."/>
            <person name="Steenkamp E.T."/>
            <person name="van der Nest M.A."/>
            <person name="van Wyk S."/>
            <person name="Wingfield M.J."/>
            <person name="Xiong C."/>
            <person name="Yue Q."/>
            <person name="Zhang X."/>
        </authorList>
    </citation>
    <scope>NUCLEOTIDE SEQUENCE [LARGE SCALE GENOMIC DNA]</scope>
    <source>
        <strain evidence="9 10">BP6252</strain>
    </source>
</reference>
<evidence type="ECO:0000256" key="5">
    <source>
        <dbReference type="ARBA" id="ARBA00022840"/>
    </source>
</evidence>
<dbReference type="GO" id="GO:0004340">
    <property type="term" value="F:glucokinase activity"/>
    <property type="evidence" value="ECO:0007669"/>
    <property type="project" value="TreeGrafter"/>
</dbReference>
<evidence type="ECO:0000313" key="10">
    <source>
        <dbReference type="Proteomes" id="UP000256645"/>
    </source>
</evidence>
<dbReference type="Proteomes" id="UP000256645">
    <property type="component" value="Unassembled WGS sequence"/>
</dbReference>
<dbReference type="GO" id="GO:0019158">
    <property type="term" value="F:mannokinase activity"/>
    <property type="evidence" value="ECO:0007669"/>
    <property type="project" value="TreeGrafter"/>
</dbReference>
<name>A0A3D8R5R0_9HELO</name>
<evidence type="ECO:0000256" key="2">
    <source>
        <dbReference type="ARBA" id="ARBA00022679"/>
    </source>
</evidence>
<feature type="domain" description="Hexokinase C-terminal" evidence="8">
    <location>
        <begin position="241"/>
        <end position="490"/>
    </location>
</feature>
<evidence type="ECO:0000259" key="7">
    <source>
        <dbReference type="Pfam" id="PF00349"/>
    </source>
</evidence>
<dbReference type="CDD" id="cd24000">
    <property type="entry name" value="ASKHA_NBD_HK"/>
    <property type="match status" value="1"/>
</dbReference>
<dbReference type="InterPro" id="IPR022672">
    <property type="entry name" value="Hexokinase_N"/>
</dbReference>
<dbReference type="EC" id="2.7.1.-" evidence="6"/>
<dbReference type="Gene3D" id="3.40.367.20">
    <property type="match status" value="1"/>
</dbReference>